<comment type="caution">
    <text evidence="1">The sequence shown here is derived from an EMBL/GenBank/DDBJ whole genome shotgun (WGS) entry which is preliminary data.</text>
</comment>
<reference evidence="1" key="1">
    <citation type="submission" date="2023-06" db="EMBL/GenBank/DDBJ databases">
        <title>Genomic of Agaribacillus aureum.</title>
        <authorList>
            <person name="Wang G."/>
        </authorList>
    </citation>
    <scope>NUCLEOTIDE SEQUENCE</scope>
    <source>
        <strain evidence="1">BMA12</strain>
    </source>
</reference>
<sequence>MTYKCCCASFTAPALDHFRQILGYLKEGDFHYDLMGEPRAIVKNPNANIGFCLSIEDVTSLTLSINEALTLFEAFHILYE</sequence>
<organism evidence="1 2">
    <name type="scientific">Agaribacillus aureus</name>
    <dbReference type="NCBI Taxonomy" id="3051825"/>
    <lineage>
        <taxon>Bacteria</taxon>
        <taxon>Pseudomonadati</taxon>
        <taxon>Bacteroidota</taxon>
        <taxon>Cytophagia</taxon>
        <taxon>Cytophagales</taxon>
        <taxon>Splendidivirgaceae</taxon>
        <taxon>Agaribacillus</taxon>
    </lineage>
</organism>
<gene>
    <name evidence="1" type="ORF">QQ020_34785</name>
</gene>
<name>A0ABT8LK44_9BACT</name>
<evidence type="ECO:0000313" key="1">
    <source>
        <dbReference type="EMBL" id="MDN5217292.1"/>
    </source>
</evidence>
<keyword evidence="2" id="KW-1185">Reference proteome</keyword>
<protein>
    <submittedName>
        <fullName evidence="1">Uncharacterized protein</fullName>
    </submittedName>
</protein>
<dbReference type="Proteomes" id="UP001172083">
    <property type="component" value="Unassembled WGS sequence"/>
</dbReference>
<accession>A0ABT8LK44</accession>
<proteinExistence type="predicted"/>
<dbReference type="EMBL" id="JAUJEB010000015">
    <property type="protein sequence ID" value="MDN5217292.1"/>
    <property type="molecule type" value="Genomic_DNA"/>
</dbReference>
<evidence type="ECO:0000313" key="2">
    <source>
        <dbReference type="Proteomes" id="UP001172083"/>
    </source>
</evidence>